<dbReference type="AlphaFoldDB" id="A0A195EM24"/>
<protein>
    <submittedName>
        <fullName evidence="1">Uncharacterized protein</fullName>
    </submittedName>
</protein>
<gene>
    <name evidence="1" type="ORF">ALC57_01303</name>
</gene>
<evidence type="ECO:0000313" key="1">
    <source>
        <dbReference type="EMBL" id="KYN29181.1"/>
    </source>
</evidence>
<sequence>RRINGARLSMISWRQDCPSVPIHVRFQLAVVWVIRKLARTADRRVITRQSSTGIQFLDDYRIAKIHTYTRATYIMSPLRSCIPNTFREDDFPLGV</sequence>
<name>A0A195EM24_9HYME</name>
<proteinExistence type="predicted"/>
<dbReference type="Proteomes" id="UP000078492">
    <property type="component" value="Unassembled WGS sequence"/>
</dbReference>
<evidence type="ECO:0000313" key="2">
    <source>
        <dbReference type="Proteomes" id="UP000078492"/>
    </source>
</evidence>
<organism evidence="1 2">
    <name type="scientific">Trachymyrmex cornetzi</name>
    <dbReference type="NCBI Taxonomy" id="471704"/>
    <lineage>
        <taxon>Eukaryota</taxon>
        <taxon>Metazoa</taxon>
        <taxon>Ecdysozoa</taxon>
        <taxon>Arthropoda</taxon>
        <taxon>Hexapoda</taxon>
        <taxon>Insecta</taxon>
        <taxon>Pterygota</taxon>
        <taxon>Neoptera</taxon>
        <taxon>Endopterygota</taxon>
        <taxon>Hymenoptera</taxon>
        <taxon>Apocrita</taxon>
        <taxon>Aculeata</taxon>
        <taxon>Formicoidea</taxon>
        <taxon>Formicidae</taxon>
        <taxon>Myrmicinae</taxon>
        <taxon>Trachymyrmex</taxon>
    </lineage>
</organism>
<feature type="non-terminal residue" evidence="1">
    <location>
        <position position="1"/>
    </location>
</feature>
<reference evidence="1 2" key="1">
    <citation type="submission" date="2015-09" db="EMBL/GenBank/DDBJ databases">
        <title>Trachymyrmex cornetzi WGS genome.</title>
        <authorList>
            <person name="Nygaard S."/>
            <person name="Hu H."/>
            <person name="Boomsma J."/>
            <person name="Zhang G."/>
        </authorList>
    </citation>
    <scope>NUCLEOTIDE SEQUENCE [LARGE SCALE GENOMIC DNA]</scope>
    <source>
        <strain evidence="1">Tcor2-1</strain>
        <tissue evidence="1">Whole body</tissue>
    </source>
</reference>
<keyword evidence="2" id="KW-1185">Reference proteome</keyword>
<accession>A0A195EM24</accession>
<dbReference type="EMBL" id="KQ978691">
    <property type="protein sequence ID" value="KYN29181.1"/>
    <property type="molecule type" value="Genomic_DNA"/>
</dbReference>